<dbReference type="AlphaFoldDB" id="A0AA39MUG2"/>
<reference evidence="1" key="1">
    <citation type="submission" date="2023-06" db="EMBL/GenBank/DDBJ databases">
        <authorList>
            <consortium name="Lawrence Berkeley National Laboratory"/>
            <person name="Ahrendt S."/>
            <person name="Sahu N."/>
            <person name="Indic B."/>
            <person name="Wong-Bajracharya J."/>
            <person name="Merenyi Z."/>
            <person name="Ke H.-M."/>
            <person name="Monk M."/>
            <person name="Kocsube S."/>
            <person name="Drula E."/>
            <person name="Lipzen A."/>
            <person name="Balint B."/>
            <person name="Henrissat B."/>
            <person name="Andreopoulos B."/>
            <person name="Martin F.M."/>
            <person name="Harder C.B."/>
            <person name="Rigling D."/>
            <person name="Ford K.L."/>
            <person name="Foster G.D."/>
            <person name="Pangilinan J."/>
            <person name="Papanicolaou A."/>
            <person name="Barry K."/>
            <person name="LaButti K."/>
            <person name="Viragh M."/>
            <person name="Koriabine M."/>
            <person name="Yan M."/>
            <person name="Riley R."/>
            <person name="Champramary S."/>
            <person name="Plett K.L."/>
            <person name="Tsai I.J."/>
            <person name="Slot J."/>
            <person name="Sipos G."/>
            <person name="Plett J."/>
            <person name="Nagy L.G."/>
            <person name="Grigoriev I.V."/>
        </authorList>
    </citation>
    <scope>NUCLEOTIDE SEQUENCE</scope>
    <source>
        <strain evidence="1">FPL87.14</strain>
    </source>
</reference>
<keyword evidence="2" id="KW-1185">Reference proteome</keyword>
<dbReference type="Proteomes" id="UP001175226">
    <property type="component" value="Unassembled WGS sequence"/>
</dbReference>
<dbReference type="EMBL" id="JAUEPT010000011">
    <property type="protein sequence ID" value="KAK0447511.1"/>
    <property type="molecule type" value="Genomic_DNA"/>
</dbReference>
<gene>
    <name evidence="1" type="ORF">EV421DRAFT_1686911</name>
</gene>
<protein>
    <submittedName>
        <fullName evidence="1">Uncharacterized protein</fullName>
    </submittedName>
</protein>
<evidence type="ECO:0000313" key="2">
    <source>
        <dbReference type="Proteomes" id="UP001175226"/>
    </source>
</evidence>
<evidence type="ECO:0000313" key="1">
    <source>
        <dbReference type="EMBL" id="KAK0447511.1"/>
    </source>
</evidence>
<feature type="non-terminal residue" evidence="1">
    <location>
        <position position="86"/>
    </location>
</feature>
<name>A0AA39MUG2_9AGAR</name>
<comment type="caution">
    <text evidence="1">The sequence shown here is derived from an EMBL/GenBank/DDBJ whole genome shotgun (WGS) entry which is preliminary data.</text>
</comment>
<organism evidence="1 2">
    <name type="scientific">Armillaria borealis</name>
    <dbReference type="NCBI Taxonomy" id="47425"/>
    <lineage>
        <taxon>Eukaryota</taxon>
        <taxon>Fungi</taxon>
        <taxon>Dikarya</taxon>
        <taxon>Basidiomycota</taxon>
        <taxon>Agaricomycotina</taxon>
        <taxon>Agaricomycetes</taxon>
        <taxon>Agaricomycetidae</taxon>
        <taxon>Agaricales</taxon>
        <taxon>Marasmiineae</taxon>
        <taxon>Physalacriaceae</taxon>
        <taxon>Armillaria</taxon>
    </lineage>
</organism>
<sequence>MELGAPMICSYLLGMPDRYTNRKFVTFYWRSFVAEARNSWKSGDDILDEVKVHIKKHGGDIVGVSPVEDYIRRPVELEHLCLYDWI</sequence>
<proteinExistence type="predicted"/>
<accession>A0AA39MUG2</accession>